<sequence>ISIIAEYHEEAFIFDWQLLRKAYKLTSDFDEETENEINEFSK</sequence>
<comment type="caution">
    <text evidence="1">The sequence shown here is derived from an EMBL/GenBank/DDBJ whole genome shotgun (WGS) entry which is preliminary data.</text>
</comment>
<accession>A0ABN7WFA7</accession>
<reference evidence="1 2" key="1">
    <citation type="submission" date="2021-06" db="EMBL/GenBank/DDBJ databases">
        <authorList>
            <person name="Kallberg Y."/>
            <person name="Tangrot J."/>
            <person name="Rosling A."/>
        </authorList>
    </citation>
    <scope>NUCLEOTIDE SEQUENCE [LARGE SCALE GENOMIC DNA]</scope>
    <source>
        <strain evidence="1 2">120-4 pot B 10/14</strain>
    </source>
</reference>
<name>A0ABN7WFA7_GIGMA</name>
<feature type="non-terminal residue" evidence="1">
    <location>
        <position position="42"/>
    </location>
</feature>
<dbReference type="EMBL" id="CAJVQB010042409">
    <property type="protein sequence ID" value="CAG8830378.1"/>
    <property type="molecule type" value="Genomic_DNA"/>
</dbReference>
<proteinExistence type="predicted"/>
<organism evidence="1 2">
    <name type="scientific">Gigaspora margarita</name>
    <dbReference type="NCBI Taxonomy" id="4874"/>
    <lineage>
        <taxon>Eukaryota</taxon>
        <taxon>Fungi</taxon>
        <taxon>Fungi incertae sedis</taxon>
        <taxon>Mucoromycota</taxon>
        <taxon>Glomeromycotina</taxon>
        <taxon>Glomeromycetes</taxon>
        <taxon>Diversisporales</taxon>
        <taxon>Gigasporaceae</taxon>
        <taxon>Gigaspora</taxon>
    </lineage>
</organism>
<keyword evidence="2" id="KW-1185">Reference proteome</keyword>
<feature type="non-terminal residue" evidence="1">
    <location>
        <position position="1"/>
    </location>
</feature>
<evidence type="ECO:0000313" key="1">
    <source>
        <dbReference type="EMBL" id="CAG8830378.1"/>
    </source>
</evidence>
<evidence type="ECO:0000313" key="2">
    <source>
        <dbReference type="Proteomes" id="UP000789901"/>
    </source>
</evidence>
<protein>
    <submittedName>
        <fullName evidence="1">42055_t:CDS:1</fullName>
    </submittedName>
</protein>
<dbReference type="Proteomes" id="UP000789901">
    <property type="component" value="Unassembled WGS sequence"/>
</dbReference>
<gene>
    <name evidence="1" type="ORF">GMARGA_LOCUS30293</name>
</gene>